<dbReference type="InterPro" id="IPR019642">
    <property type="entry name" value="DUF2507"/>
</dbReference>
<dbReference type="PATRIC" id="fig|1030009.3.peg.1228"/>
<proteinExistence type="predicted"/>
<dbReference type="AlphaFoldDB" id="A0A0E0UVA6"/>
<dbReference type="Gene3D" id="3.30.1380.20">
    <property type="entry name" value="Trafficking protein particle complex subunit 3"/>
    <property type="match status" value="1"/>
</dbReference>
<dbReference type="SUPFAM" id="SSF111126">
    <property type="entry name" value="Ligand-binding domain in the NO signalling and Golgi transport"/>
    <property type="match status" value="1"/>
</dbReference>
<gene>
    <name evidence="1" type="ordered locus">LMM7_1239</name>
</gene>
<accession>A0A0E0UVA6</accession>
<evidence type="ECO:0000313" key="1">
    <source>
        <dbReference type="EMBL" id="AEH92244.1"/>
    </source>
</evidence>
<dbReference type="Pfam" id="PF10702">
    <property type="entry name" value="DUF2507"/>
    <property type="match status" value="1"/>
</dbReference>
<protein>
    <recommendedName>
        <fullName evidence="3">DUF2507 domain-containing protein</fullName>
    </recommendedName>
</protein>
<dbReference type="RefSeq" id="WP_014598970.1">
    <property type="nucleotide sequence ID" value="NC_017537.1"/>
</dbReference>
<reference evidence="1 2" key="1">
    <citation type="journal article" date="2011" name="J. Bacteriol.">
        <title>Genome sequence of the nonpathogenic Listeria monocytogenes serovar 4a strain M7.</title>
        <authorList>
            <person name="Chen J."/>
            <person name="Xia Y."/>
            <person name="Cheng C."/>
            <person name="Fang C."/>
            <person name="Shan Y."/>
            <person name="Jin G."/>
            <person name="Fang W."/>
        </authorList>
    </citation>
    <scope>NUCLEOTIDE SEQUENCE [LARGE SCALE GENOMIC DNA]</scope>
    <source>
        <strain evidence="1 2">M7</strain>
    </source>
</reference>
<dbReference type="Proteomes" id="UP000000486">
    <property type="component" value="Chromosome"/>
</dbReference>
<dbReference type="EMBL" id="CP002816">
    <property type="protein sequence ID" value="AEH92244.1"/>
    <property type="molecule type" value="Genomic_DNA"/>
</dbReference>
<organism evidence="1 2">
    <name type="scientific">Listeria monocytogenes serotype 4a (strain M7)</name>
    <dbReference type="NCBI Taxonomy" id="1030009"/>
    <lineage>
        <taxon>Bacteria</taxon>
        <taxon>Bacillati</taxon>
        <taxon>Bacillota</taxon>
        <taxon>Bacilli</taxon>
        <taxon>Bacillales</taxon>
        <taxon>Listeriaceae</taxon>
        <taxon>Listeria</taxon>
    </lineage>
</organism>
<dbReference type="PANTHER" id="PTHR35090:SF1">
    <property type="entry name" value="SLR0144 PROTEIN"/>
    <property type="match status" value="1"/>
</dbReference>
<evidence type="ECO:0008006" key="3">
    <source>
        <dbReference type="Google" id="ProtNLM"/>
    </source>
</evidence>
<dbReference type="InterPro" id="IPR024096">
    <property type="entry name" value="NO_sig/Golgi_transp_ligand-bd"/>
</dbReference>
<dbReference type="HOGENOM" id="CLU_099404_0_0_9"/>
<sequence length="164" mass="19258">MVIMVYESGVSEMTENEQNKNEEKALVPSFGLDLLRDYLIPELLGDEAPHIMYWAGKDLARKFPLASLEEVAEFFEEASWGSFSILKEKKDEMRLLLEGEMVAARFRTQEEPTFKLEAGFIAEQMQSQKKLYTESYDEIDKRKKQVTIIVKWDRKETIDNEERY</sequence>
<dbReference type="KEGG" id="lmq:LMM7_1239"/>
<name>A0A0E0UVA6_LISMM</name>
<dbReference type="PANTHER" id="PTHR35090">
    <property type="entry name" value="DNA-DIRECTED RNA POLYMERASE SUBUNIT I"/>
    <property type="match status" value="1"/>
</dbReference>
<evidence type="ECO:0000313" key="2">
    <source>
        <dbReference type="Proteomes" id="UP000000486"/>
    </source>
</evidence>